<dbReference type="Proteomes" id="UP000244722">
    <property type="component" value="Unassembled WGS sequence"/>
</dbReference>
<proteinExistence type="predicted"/>
<accession>A0A2T6ZQ70</accession>
<organism evidence="1 2">
    <name type="scientific">Tuber borchii</name>
    <name type="common">White truffle</name>
    <dbReference type="NCBI Taxonomy" id="42251"/>
    <lineage>
        <taxon>Eukaryota</taxon>
        <taxon>Fungi</taxon>
        <taxon>Dikarya</taxon>
        <taxon>Ascomycota</taxon>
        <taxon>Pezizomycotina</taxon>
        <taxon>Pezizomycetes</taxon>
        <taxon>Pezizales</taxon>
        <taxon>Tuberaceae</taxon>
        <taxon>Tuber</taxon>
    </lineage>
</organism>
<sequence length="186" mass="21454">MATVNVLKWATKEIGETLYNAGSGTPYYAYANLRGGSILRSLEAIRTEMRVESGHLEVELQKQATELQQQSTKLSELEKTHSAELARHAQWQRNHTPAFIKLYGIPHESAKHYLELKTLVGTINKRATILGNRCRSLRRWNQQLEEDFLRVLDIFNTASEEELHRFEHDNMHKTPERKAVSRMAQA</sequence>
<dbReference type="EMBL" id="NESQ01000147">
    <property type="protein sequence ID" value="PUU77617.1"/>
    <property type="molecule type" value="Genomic_DNA"/>
</dbReference>
<name>A0A2T6ZQ70_TUBBO</name>
<dbReference type="OrthoDB" id="5445067at2759"/>
<dbReference type="AlphaFoldDB" id="A0A2T6ZQ70"/>
<evidence type="ECO:0000313" key="1">
    <source>
        <dbReference type="EMBL" id="PUU77617.1"/>
    </source>
</evidence>
<evidence type="ECO:0000313" key="2">
    <source>
        <dbReference type="Proteomes" id="UP000244722"/>
    </source>
</evidence>
<protein>
    <submittedName>
        <fullName evidence="1">Uncharacterized protein</fullName>
    </submittedName>
</protein>
<gene>
    <name evidence="1" type="ORF">B9Z19DRAFT_1145234</name>
</gene>
<reference evidence="1 2" key="1">
    <citation type="submission" date="2017-04" db="EMBL/GenBank/DDBJ databases">
        <title>Draft genome sequence of Tuber borchii Vittad., a whitish edible truffle.</title>
        <authorList>
            <consortium name="DOE Joint Genome Institute"/>
            <person name="Murat C."/>
            <person name="Kuo A."/>
            <person name="Barry K.W."/>
            <person name="Clum A."/>
            <person name="Dockter R.B."/>
            <person name="Fauchery L."/>
            <person name="Iotti M."/>
            <person name="Kohler A."/>
            <person name="Labutti K."/>
            <person name="Lindquist E.A."/>
            <person name="Lipzen A."/>
            <person name="Ohm R.A."/>
            <person name="Wang M."/>
            <person name="Grigoriev I.V."/>
            <person name="Zambonelli A."/>
            <person name="Martin F.M."/>
        </authorList>
    </citation>
    <scope>NUCLEOTIDE SEQUENCE [LARGE SCALE GENOMIC DNA]</scope>
    <source>
        <strain evidence="1 2">Tbo3840</strain>
    </source>
</reference>
<comment type="caution">
    <text evidence="1">The sequence shown here is derived from an EMBL/GenBank/DDBJ whole genome shotgun (WGS) entry which is preliminary data.</text>
</comment>
<keyword evidence="2" id="KW-1185">Reference proteome</keyword>